<comment type="caution">
    <text evidence="3">The sequence shown here is derived from an EMBL/GenBank/DDBJ whole genome shotgun (WGS) entry which is preliminary data.</text>
</comment>
<keyword evidence="3" id="KW-0282">Flagellum</keyword>
<keyword evidence="3" id="KW-0966">Cell projection</keyword>
<dbReference type="GO" id="GO:0003774">
    <property type="term" value="F:cytoskeletal motor activity"/>
    <property type="evidence" value="ECO:0007669"/>
    <property type="project" value="InterPro"/>
</dbReference>
<gene>
    <name evidence="3" type="primary">fliE_9</name>
    <name evidence="3" type="ORF">SDC9_67366</name>
</gene>
<dbReference type="HAMAP" id="MF_00724">
    <property type="entry name" value="FliE"/>
    <property type="match status" value="1"/>
</dbReference>
<proteinExistence type="inferred from homology"/>
<evidence type="ECO:0000313" key="3">
    <source>
        <dbReference type="EMBL" id="MPM20928.1"/>
    </source>
</evidence>
<evidence type="ECO:0000256" key="1">
    <source>
        <dbReference type="ARBA" id="ARBA00004117"/>
    </source>
</evidence>
<reference evidence="3" key="1">
    <citation type="submission" date="2019-08" db="EMBL/GenBank/DDBJ databases">
        <authorList>
            <person name="Kucharzyk K."/>
            <person name="Murdoch R.W."/>
            <person name="Higgins S."/>
            <person name="Loffler F."/>
        </authorList>
    </citation>
    <scope>NUCLEOTIDE SEQUENCE</scope>
</reference>
<dbReference type="AlphaFoldDB" id="A0A644XYT1"/>
<dbReference type="GO" id="GO:0071973">
    <property type="term" value="P:bacterial-type flagellum-dependent cell motility"/>
    <property type="evidence" value="ECO:0007669"/>
    <property type="project" value="InterPro"/>
</dbReference>
<keyword evidence="2" id="KW-0975">Bacterial flagellum</keyword>
<dbReference type="EMBL" id="VSSQ01003484">
    <property type="protein sequence ID" value="MPM20928.1"/>
    <property type="molecule type" value="Genomic_DNA"/>
</dbReference>
<dbReference type="PANTHER" id="PTHR34653">
    <property type="match status" value="1"/>
</dbReference>
<dbReference type="Pfam" id="PF02049">
    <property type="entry name" value="FliE"/>
    <property type="match status" value="1"/>
</dbReference>
<organism evidence="3">
    <name type="scientific">bioreactor metagenome</name>
    <dbReference type="NCBI Taxonomy" id="1076179"/>
    <lineage>
        <taxon>unclassified sequences</taxon>
        <taxon>metagenomes</taxon>
        <taxon>ecological metagenomes</taxon>
    </lineage>
</organism>
<dbReference type="InterPro" id="IPR001624">
    <property type="entry name" value="FliE"/>
</dbReference>
<keyword evidence="3" id="KW-0969">Cilium</keyword>
<name>A0A644XYT1_9ZZZZ</name>
<dbReference type="PANTHER" id="PTHR34653:SF1">
    <property type="entry name" value="FLAGELLAR HOOK-BASAL BODY COMPLEX PROTEIN FLIE"/>
    <property type="match status" value="1"/>
</dbReference>
<comment type="subcellular location">
    <subcellularLocation>
        <location evidence="1">Bacterial flagellum basal body</location>
    </subcellularLocation>
</comment>
<dbReference type="GO" id="GO:0009425">
    <property type="term" value="C:bacterial-type flagellum basal body"/>
    <property type="evidence" value="ECO:0007669"/>
    <property type="project" value="UniProtKB-SubCell"/>
</dbReference>
<protein>
    <submittedName>
        <fullName evidence="3">Flagellar hook-basal body complex protein FliE</fullName>
    </submittedName>
</protein>
<dbReference type="GO" id="GO:0005198">
    <property type="term" value="F:structural molecule activity"/>
    <property type="evidence" value="ECO:0007669"/>
    <property type="project" value="InterPro"/>
</dbReference>
<evidence type="ECO:0000256" key="2">
    <source>
        <dbReference type="ARBA" id="ARBA00023143"/>
    </source>
</evidence>
<sequence>MSTEFTGIQSTIRPISDLSALSGAQKTDGGKTGETSGVFADIFQTAIDNVKSTDKEMMEAQYLLATGQLDNPAEATIAATKATAAVELLIQLRNKALDAYGELNRISL</sequence>
<accession>A0A644XYT1</accession>